<dbReference type="EMBL" id="JACCAE010000001">
    <property type="protein sequence ID" value="NYF99273.1"/>
    <property type="molecule type" value="Genomic_DNA"/>
</dbReference>
<evidence type="ECO:0000313" key="1">
    <source>
        <dbReference type="EMBL" id="NYF99273.1"/>
    </source>
</evidence>
<reference evidence="1 2" key="1">
    <citation type="submission" date="2020-07" db="EMBL/GenBank/DDBJ databases">
        <title>Sequencing the genomes of 1000 actinobacteria strains.</title>
        <authorList>
            <person name="Klenk H.-P."/>
        </authorList>
    </citation>
    <scope>NUCLEOTIDE SEQUENCE [LARGE SCALE GENOMIC DNA]</scope>
    <source>
        <strain evidence="1 2">DSM 26154</strain>
    </source>
</reference>
<proteinExistence type="predicted"/>
<dbReference type="Proteomes" id="UP000554054">
    <property type="component" value="Unassembled WGS sequence"/>
</dbReference>
<dbReference type="AlphaFoldDB" id="A0A852VX90"/>
<dbReference type="InterPro" id="IPR046288">
    <property type="entry name" value="DUF6325"/>
</dbReference>
<accession>A0A852VX90</accession>
<name>A0A852VX90_9MICO</name>
<protein>
    <recommendedName>
        <fullName evidence="3">DUF1269 domain-containing protein</fullName>
    </recommendedName>
</protein>
<gene>
    <name evidence="1" type="ORF">BJY20_002665</name>
</gene>
<evidence type="ECO:0000313" key="2">
    <source>
        <dbReference type="Proteomes" id="UP000554054"/>
    </source>
</evidence>
<comment type="caution">
    <text evidence="1">The sequence shown here is derived from an EMBL/GenBank/DDBJ whole genome shotgun (WGS) entry which is preliminary data.</text>
</comment>
<dbReference type="Pfam" id="PF19850">
    <property type="entry name" value="DUF6325"/>
    <property type="match status" value="1"/>
</dbReference>
<keyword evidence="2" id="KW-1185">Reference proteome</keyword>
<organism evidence="1 2">
    <name type="scientific">Janibacter cremeus</name>
    <dbReference type="NCBI Taxonomy" id="1285192"/>
    <lineage>
        <taxon>Bacteria</taxon>
        <taxon>Bacillati</taxon>
        <taxon>Actinomycetota</taxon>
        <taxon>Actinomycetes</taxon>
        <taxon>Micrococcales</taxon>
        <taxon>Intrasporangiaceae</taxon>
        <taxon>Janibacter</taxon>
    </lineage>
</organism>
<sequence>MTHGTALGPLDFFLIEFPEHATTSPVATELAAVLDRGLIRLFDVAAVRKDDTGRATRVGVSDAAPGLDGFEAFAGAESGLFDSSDLDQAGEALEPGMTGLLIAIENTWASGFVAAVDAAGGRVAASERIPAQLLLDALDAAESEH</sequence>
<evidence type="ECO:0008006" key="3">
    <source>
        <dbReference type="Google" id="ProtNLM"/>
    </source>
</evidence>
<dbReference type="RefSeq" id="WP_185991995.1">
    <property type="nucleotide sequence ID" value="NZ_JACCAE010000001.1"/>
</dbReference>